<dbReference type="PANTHER" id="PTHR33908">
    <property type="entry name" value="MANNOSYLTRANSFERASE YKCB-RELATED"/>
    <property type="match status" value="1"/>
</dbReference>
<feature type="domain" description="Glycosyltransferase RgtA/B/C/D-like" evidence="10">
    <location>
        <begin position="63"/>
        <end position="219"/>
    </location>
</feature>
<organism evidence="11 12">
    <name type="scientific">Mycolicibacterium vanbaalenii (strain DSM 7251 / JCM 13017 / BCRC 16820 / KCTC 9966 / NRRL B-24157 / PYR-1)</name>
    <name type="common">Mycobacterium vanbaalenii</name>
    <dbReference type="NCBI Taxonomy" id="350058"/>
    <lineage>
        <taxon>Bacteria</taxon>
        <taxon>Bacillati</taxon>
        <taxon>Actinomycetota</taxon>
        <taxon>Actinomycetes</taxon>
        <taxon>Mycobacteriales</taxon>
        <taxon>Mycobacteriaceae</taxon>
        <taxon>Mycolicibacterium</taxon>
    </lineage>
</organism>
<feature type="transmembrane region" description="Helical" evidence="9">
    <location>
        <begin position="275"/>
        <end position="294"/>
    </location>
</feature>
<feature type="transmembrane region" description="Helical" evidence="9">
    <location>
        <begin position="90"/>
        <end position="110"/>
    </location>
</feature>
<evidence type="ECO:0000256" key="9">
    <source>
        <dbReference type="SAM" id="Phobius"/>
    </source>
</evidence>
<dbReference type="KEGG" id="mva:Mvan_4862"/>
<feature type="transmembrane region" description="Helical" evidence="9">
    <location>
        <begin position="357"/>
        <end position="377"/>
    </location>
</feature>
<gene>
    <name evidence="11" type="ordered locus">Mvan_4862</name>
</gene>
<dbReference type="GO" id="GO:0009103">
    <property type="term" value="P:lipopolysaccharide biosynthetic process"/>
    <property type="evidence" value="ECO:0007669"/>
    <property type="project" value="UniProtKB-ARBA"/>
</dbReference>
<evidence type="ECO:0000256" key="7">
    <source>
        <dbReference type="ARBA" id="ARBA00023136"/>
    </source>
</evidence>
<dbReference type="AlphaFoldDB" id="A1TEN5"/>
<feature type="region of interest" description="Disordered" evidence="8">
    <location>
        <begin position="831"/>
        <end position="851"/>
    </location>
</feature>
<sequence length="898" mass="94643">MNTLKRINPSIPVLLALMALTAVLRLINIAGSPIRLDDEGTYVAQAFAMIQWGELAHYTYWYDHPPAGWLQLAGWMLLTGPGFGGNAVTAGRYLMVVVAVVGTGLLWLLARRIGMTRPAAAAAVTVLAVSPLAISLSRAVYLDNLAVAWMLAGLVLVCSPRHRLSAMLGAAACFGIAVLTKETMLLFLPMVAWLVWTKTAPATRRYALTVFGTVFALVVSIYALMALVRGELIPGPGHVSLWEGVKFQLWQREASGSIGDPQSLKRHTIDEWLRLDPVLPLLAAPIALSALLIQRLRPYALGLLILVVTVLRPGYLPVPFVIAALPLIALLAAGLGEEGVRRLRRGGQIAPRFGSRIRVTAALATAFAAAMLVALWVPSHDTVLSADDDAAMRQAQSWVAANVPEEDRLIVDDAMWVDLVRDGRDRHNVIWSYKVDTDEQVQNLAPDGWADYGWVVSTPSMRANMPDSGVLTDAMWHARPAATFGSGGERVDVLRVDSGGAPAARPAVPDFGVQVAARLHPDSDPDALADLQSGVVDQRTVATLSMLVSRQPVVLQSISGVAAEEVAGTARREFRLGGPRDQLQAAAGFIERQRSPFGAETVQLSDNGLTVRFPARATDVGLGSRPDPVPAGPPAAVRIVDMRRGQAADRLEFVHVDGTPVGSVRPGTGSPSDYRALPGGTYVMSTVADRGGVPVMRQAFTVAPGATYTLALFSAGETGEIAAQLAPDGPVSGSSVRLLQAAAAAGPVKLALAAPGADPTVLADNASYGLITGYGAEPAGAYDAVVTAGGREWRQPVELTDGTPTTLVVTDGRDGPAVHQTRDVAAAAAPLDPPAPGAPAVAPIPDKNPSKTVAAGGDPRQKVLPLAACATVIAALAWALTRYQRRQGQWRGHGESVA</sequence>
<dbReference type="GO" id="GO:0005886">
    <property type="term" value="C:plasma membrane"/>
    <property type="evidence" value="ECO:0007669"/>
    <property type="project" value="UniProtKB-SubCell"/>
</dbReference>
<feature type="transmembrane region" description="Helical" evidence="9">
    <location>
        <begin position="863"/>
        <end position="881"/>
    </location>
</feature>
<proteinExistence type="predicted"/>
<keyword evidence="3" id="KW-0328">Glycosyltransferase</keyword>
<evidence type="ECO:0000313" key="12">
    <source>
        <dbReference type="Proteomes" id="UP000009159"/>
    </source>
</evidence>
<dbReference type="eggNOG" id="COG1807">
    <property type="taxonomic scope" value="Bacteria"/>
</dbReference>
<protein>
    <submittedName>
        <fullName evidence="11">Glycosyl transferase, family 39</fullName>
    </submittedName>
</protein>
<dbReference type="GO" id="GO:0016763">
    <property type="term" value="F:pentosyltransferase activity"/>
    <property type="evidence" value="ECO:0007669"/>
    <property type="project" value="TreeGrafter"/>
</dbReference>
<keyword evidence="7 9" id="KW-0472">Membrane</keyword>
<evidence type="ECO:0000259" key="10">
    <source>
        <dbReference type="Pfam" id="PF13231"/>
    </source>
</evidence>
<feature type="transmembrane region" description="Helical" evidence="9">
    <location>
        <begin position="314"/>
        <end position="336"/>
    </location>
</feature>
<reference evidence="11" key="1">
    <citation type="submission" date="2006-12" db="EMBL/GenBank/DDBJ databases">
        <title>Complete sequence of Mycobacterium vanbaalenii PYR-1.</title>
        <authorList>
            <consortium name="US DOE Joint Genome Institute"/>
            <person name="Copeland A."/>
            <person name="Lucas S."/>
            <person name="Lapidus A."/>
            <person name="Barry K."/>
            <person name="Detter J.C."/>
            <person name="Glavina del Rio T."/>
            <person name="Hammon N."/>
            <person name="Israni S."/>
            <person name="Dalin E."/>
            <person name="Tice H."/>
            <person name="Pitluck S."/>
            <person name="Singan V."/>
            <person name="Schmutz J."/>
            <person name="Larimer F."/>
            <person name="Land M."/>
            <person name="Hauser L."/>
            <person name="Kyrpides N."/>
            <person name="Anderson I.J."/>
            <person name="Miller C."/>
            <person name="Richardson P."/>
        </authorList>
    </citation>
    <scope>NUCLEOTIDE SEQUENCE [LARGE SCALE GENOMIC DNA]</scope>
    <source>
        <strain evidence="11">PYR-1</strain>
    </source>
</reference>
<evidence type="ECO:0000256" key="6">
    <source>
        <dbReference type="ARBA" id="ARBA00022989"/>
    </source>
</evidence>
<evidence type="ECO:0000256" key="2">
    <source>
        <dbReference type="ARBA" id="ARBA00022475"/>
    </source>
</evidence>
<dbReference type="EMBL" id="CP000511">
    <property type="protein sequence ID" value="ABM15635.1"/>
    <property type="molecule type" value="Genomic_DNA"/>
</dbReference>
<evidence type="ECO:0000256" key="4">
    <source>
        <dbReference type="ARBA" id="ARBA00022679"/>
    </source>
</evidence>
<keyword evidence="12" id="KW-1185">Reference proteome</keyword>
<feature type="transmembrane region" description="Helical" evidence="9">
    <location>
        <begin position="117"/>
        <end position="134"/>
    </location>
</feature>
<evidence type="ECO:0000256" key="1">
    <source>
        <dbReference type="ARBA" id="ARBA00004651"/>
    </source>
</evidence>
<dbReference type="Pfam" id="PF13231">
    <property type="entry name" value="PMT_2"/>
    <property type="match status" value="1"/>
</dbReference>
<evidence type="ECO:0000313" key="11">
    <source>
        <dbReference type="EMBL" id="ABM15635.1"/>
    </source>
</evidence>
<keyword evidence="6 9" id="KW-1133">Transmembrane helix</keyword>
<dbReference type="RefSeq" id="WP_011782008.1">
    <property type="nucleotide sequence ID" value="NC_008726.1"/>
</dbReference>
<feature type="transmembrane region" description="Helical" evidence="9">
    <location>
        <begin position="206"/>
        <end position="228"/>
    </location>
</feature>
<dbReference type="PANTHER" id="PTHR33908:SF11">
    <property type="entry name" value="MEMBRANE PROTEIN"/>
    <property type="match status" value="1"/>
</dbReference>
<accession>A1TEN5</accession>
<dbReference type="STRING" id="350058.Mvan_4862"/>
<feature type="transmembrane region" description="Helical" evidence="9">
    <location>
        <begin position="170"/>
        <end position="194"/>
    </location>
</feature>
<keyword evidence="2" id="KW-1003">Cell membrane</keyword>
<dbReference type="InterPro" id="IPR038731">
    <property type="entry name" value="RgtA/B/C-like"/>
</dbReference>
<name>A1TEN5_MYCVP</name>
<feature type="transmembrane region" description="Helical" evidence="9">
    <location>
        <begin position="140"/>
        <end position="158"/>
    </location>
</feature>
<keyword evidence="5 9" id="KW-0812">Transmembrane</keyword>
<dbReference type="InterPro" id="IPR050297">
    <property type="entry name" value="LipidA_mod_glycosyltrf_83"/>
</dbReference>
<evidence type="ECO:0000256" key="3">
    <source>
        <dbReference type="ARBA" id="ARBA00022676"/>
    </source>
</evidence>
<dbReference type="HOGENOM" id="CLU_322335_0_0_11"/>
<dbReference type="Proteomes" id="UP000009159">
    <property type="component" value="Chromosome"/>
</dbReference>
<comment type="subcellular location">
    <subcellularLocation>
        <location evidence="1">Cell membrane</location>
        <topology evidence="1">Multi-pass membrane protein</topology>
    </subcellularLocation>
</comment>
<evidence type="ECO:0000256" key="5">
    <source>
        <dbReference type="ARBA" id="ARBA00022692"/>
    </source>
</evidence>
<evidence type="ECO:0000256" key="8">
    <source>
        <dbReference type="SAM" id="MobiDB-lite"/>
    </source>
</evidence>
<keyword evidence="4 11" id="KW-0808">Transferase</keyword>